<accession>A0ABU9WYR0</accession>
<dbReference type="Proteomes" id="UP001422074">
    <property type="component" value="Unassembled WGS sequence"/>
</dbReference>
<comment type="caution">
    <text evidence="2">The sequence shown here is derived from an EMBL/GenBank/DDBJ whole genome shotgun (WGS) entry which is preliminary data.</text>
</comment>
<gene>
    <name evidence="2" type="ORF">ABCQ75_07215</name>
</gene>
<keyword evidence="1" id="KW-0732">Signal</keyword>
<protein>
    <recommendedName>
        <fullName evidence="4">SipW-cognate class signal peptide</fullName>
    </recommendedName>
</protein>
<dbReference type="RefSeq" id="WP_345884274.1">
    <property type="nucleotide sequence ID" value="NZ_JBDFRB010000005.1"/>
</dbReference>
<keyword evidence="3" id="KW-1185">Reference proteome</keyword>
<proteinExistence type="predicted"/>
<name>A0ABU9WYR0_9MICC</name>
<evidence type="ECO:0000313" key="2">
    <source>
        <dbReference type="EMBL" id="MEN2744327.1"/>
    </source>
</evidence>
<evidence type="ECO:0000256" key="1">
    <source>
        <dbReference type="SAM" id="SignalP"/>
    </source>
</evidence>
<evidence type="ECO:0008006" key="4">
    <source>
        <dbReference type="Google" id="ProtNLM"/>
    </source>
</evidence>
<organism evidence="2 3">
    <name type="scientific">Sinomonas halotolerans</name>
    <dbReference type="NCBI Taxonomy" id="1644133"/>
    <lineage>
        <taxon>Bacteria</taxon>
        <taxon>Bacillati</taxon>
        <taxon>Actinomycetota</taxon>
        <taxon>Actinomycetes</taxon>
        <taxon>Micrococcales</taxon>
        <taxon>Micrococcaceae</taxon>
        <taxon>Sinomonas</taxon>
    </lineage>
</organism>
<sequence length="130" mass="12477">MRKSHKILLAAGLGIAAVAGGSAFTGTGLATTAGATQFVGGTVNQTVTGASLASVTYGFADAPGNTQVNKIDLKFADATGGKTPTVSLNGGAGTSFTCTAVNAATFIASCTPTTAGTSQTGLTGLDVTVS</sequence>
<feature type="signal peptide" evidence="1">
    <location>
        <begin position="1"/>
        <end position="19"/>
    </location>
</feature>
<evidence type="ECO:0000313" key="3">
    <source>
        <dbReference type="Proteomes" id="UP001422074"/>
    </source>
</evidence>
<dbReference type="EMBL" id="JBDFRB010000005">
    <property type="protein sequence ID" value="MEN2744327.1"/>
    <property type="molecule type" value="Genomic_DNA"/>
</dbReference>
<feature type="chain" id="PRO_5046277162" description="SipW-cognate class signal peptide" evidence="1">
    <location>
        <begin position="20"/>
        <end position="130"/>
    </location>
</feature>
<reference evidence="2 3" key="1">
    <citation type="submission" date="2024-05" db="EMBL/GenBank/DDBJ databases">
        <title>Sinomonas sp. nov., isolated from a waste landfill.</title>
        <authorList>
            <person name="Zhao Y."/>
        </authorList>
    </citation>
    <scope>NUCLEOTIDE SEQUENCE [LARGE SCALE GENOMIC DNA]</scope>
    <source>
        <strain evidence="2 3">CCTCC AB2014300</strain>
    </source>
</reference>